<dbReference type="EMBL" id="JAWWNJ010000213">
    <property type="protein sequence ID" value="KAK6971385.1"/>
    <property type="molecule type" value="Genomic_DNA"/>
</dbReference>
<feature type="non-terminal residue" evidence="1">
    <location>
        <position position="1"/>
    </location>
</feature>
<evidence type="ECO:0000313" key="2">
    <source>
        <dbReference type="EMBL" id="KAK7002120.1"/>
    </source>
</evidence>
<keyword evidence="3" id="KW-1185">Reference proteome</keyword>
<proteinExistence type="predicted"/>
<gene>
    <name evidence="2" type="ORF">R3P38DRAFT_2557433</name>
    <name evidence="1" type="ORF">R3P38DRAFT_2587248</name>
</gene>
<dbReference type="Proteomes" id="UP001362999">
    <property type="component" value="Unassembled WGS sequence"/>
</dbReference>
<name>A0AAV9Z489_9AGAR</name>
<dbReference type="AlphaFoldDB" id="A0AAV9Z489"/>
<comment type="caution">
    <text evidence="1">The sequence shown here is derived from an EMBL/GenBank/DDBJ whole genome shotgun (WGS) entry which is preliminary data.</text>
</comment>
<dbReference type="EMBL" id="JAWWNJ010000080">
    <property type="protein sequence ID" value="KAK7002120.1"/>
    <property type="molecule type" value="Genomic_DNA"/>
</dbReference>
<accession>A0AAV9Z489</accession>
<organism evidence="1 3">
    <name type="scientific">Favolaschia claudopus</name>
    <dbReference type="NCBI Taxonomy" id="2862362"/>
    <lineage>
        <taxon>Eukaryota</taxon>
        <taxon>Fungi</taxon>
        <taxon>Dikarya</taxon>
        <taxon>Basidiomycota</taxon>
        <taxon>Agaricomycotina</taxon>
        <taxon>Agaricomycetes</taxon>
        <taxon>Agaricomycetidae</taxon>
        <taxon>Agaricales</taxon>
        <taxon>Marasmiineae</taxon>
        <taxon>Mycenaceae</taxon>
        <taxon>Favolaschia</taxon>
    </lineage>
</organism>
<evidence type="ECO:0000313" key="1">
    <source>
        <dbReference type="EMBL" id="KAK6971385.1"/>
    </source>
</evidence>
<reference evidence="1 3" key="1">
    <citation type="journal article" date="2024" name="J Genomics">
        <title>Draft genome sequencing and assembly of Favolaschia claudopus CIRM-BRFM 2984 isolated from oak limbs.</title>
        <authorList>
            <person name="Navarro D."/>
            <person name="Drula E."/>
            <person name="Chaduli D."/>
            <person name="Cazenave R."/>
            <person name="Ahrendt S."/>
            <person name="Wang J."/>
            <person name="Lipzen A."/>
            <person name="Daum C."/>
            <person name="Barry K."/>
            <person name="Grigoriev I.V."/>
            <person name="Favel A."/>
            <person name="Rosso M.N."/>
            <person name="Martin F."/>
        </authorList>
    </citation>
    <scope>NUCLEOTIDE SEQUENCE [LARGE SCALE GENOMIC DNA]</scope>
    <source>
        <strain evidence="1 3">CIRM-BRFM 2984</strain>
    </source>
</reference>
<protein>
    <submittedName>
        <fullName evidence="1">Uncharacterized protein</fullName>
    </submittedName>
</protein>
<evidence type="ECO:0000313" key="3">
    <source>
        <dbReference type="Proteomes" id="UP001362999"/>
    </source>
</evidence>
<sequence>VLSVYSKTGGENGKHAWVSDCSNIAAASNIPAQVYEHIGSGRQFRAIPQALRQLHVPQFALVPSSSFLCLLSHTVNCIRESTTTL</sequence>